<dbReference type="OrthoDB" id="408631at2759"/>
<protein>
    <submittedName>
        <fullName evidence="2">Alpha/Beta hydrolase protein</fullName>
    </submittedName>
</protein>
<dbReference type="GO" id="GO:0016787">
    <property type="term" value="F:hydrolase activity"/>
    <property type="evidence" value="ECO:0007669"/>
    <property type="project" value="UniProtKB-KW"/>
</dbReference>
<dbReference type="InterPro" id="IPR029058">
    <property type="entry name" value="AB_hydrolase_fold"/>
</dbReference>
<dbReference type="AlphaFoldDB" id="A0A8K0TMN0"/>
<dbReference type="Proteomes" id="UP000813385">
    <property type="component" value="Unassembled WGS sequence"/>
</dbReference>
<keyword evidence="2" id="KW-0378">Hydrolase</keyword>
<reference evidence="2" key="1">
    <citation type="journal article" date="2021" name="Nat. Commun.">
        <title>Genetic determinants of endophytism in the Arabidopsis root mycobiome.</title>
        <authorList>
            <person name="Mesny F."/>
            <person name="Miyauchi S."/>
            <person name="Thiergart T."/>
            <person name="Pickel B."/>
            <person name="Atanasova L."/>
            <person name="Karlsson M."/>
            <person name="Huettel B."/>
            <person name="Barry K.W."/>
            <person name="Haridas S."/>
            <person name="Chen C."/>
            <person name="Bauer D."/>
            <person name="Andreopoulos W."/>
            <person name="Pangilinan J."/>
            <person name="LaButti K."/>
            <person name="Riley R."/>
            <person name="Lipzen A."/>
            <person name="Clum A."/>
            <person name="Drula E."/>
            <person name="Henrissat B."/>
            <person name="Kohler A."/>
            <person name="Grigoriev I.V."/>
            <person name="Martin F.M."/>
            <person name="Hacquard S."/>
        </authorList>
    </citation>
    <scope>NUCLEOTIDE SEQUENCE</scope>
    <source>
        <strain evidence="2">MPI-CAGE-AT-0016</strain>
    </source>
</reference>
<dbReference type="Pfam" id="PF07859">
    <property type="entry name" value="Abhydrolase_3"/>
    <property type="match status" value="1"/>
</dbReference>
<organism evidence="2 3">
    <name type="scientific">Plectosphaerella cucumerina</name>
    <dbReference type="NCBI Taxonomy" id="40658"/>
    <lineage>
        <taxon>Eukaryota</taxon>
        <taxon>Fungi</taxon>
        <taxon>Dikarya</taxon>
        <taxon>Ascomycota</taxon>
        <taxon>Pezizomycotina</taxon>
        <taxon>Sordariomycetes</taxon>
        <taxon>Hypocreomycetidae</taxon>
        <taxon>Glomerellales</taxon>
        <taxon>Plectosphaerellaceae</taxon>
        <taxon>Plectosphaerella</taxon>
    </lineage>
</organism>
<accession>A0A8K0TMN0</accession>
<comment type="caution">
    <text evidence="2">The sequence shown here is derived from an EMBL/GenBank/DDBJ whole genome shotgun (WGS) entry which is preliminary data.</text>
</comment>
<name>A0A8K0TMN0_9PEZI</name>
<sequence>MAEYRHYAIPDPQWVDFPNNLPDGTLRCGMTRARDPIVPQEGLDISEHDVEVRDGAVICVRSYRRASAADELLPLFIYMHGGGFVTGGLETDDSTCRAIAMAMAVTVVSAEYRLAPENPFPTGFEDCMDIVRWATTETSQSCLKTDLARGFVLGGTSAGANFTAGIAHLAKLEGLSPRLTGIVFLAGSFCHPDARPEKYRDRILSVDEINDAPGLTRKSIAYFAGTVVADAMWTDKRLSPLRYDSQGDLAPKALFAICGWDPRRDEALLLEQLLSEAGTLTKTHVYKGLPHGFWTTCPGLPVSKRWLEDLIEGMRWILELK</sequence>
<dbReference type="EMBL" id="JAGPXD010000002">
    <property type="protein sequence ID" value="KAH7367975.1"/>
    <property type="molecule type" value="Genomic_DNA"/>
</dbReference>
<dbReference type="Gene3D" id="3.40.50.1820">
    <property type="entry name" value="alpha/beta hydrolase"/>
    <property type="match status" value="1"/>
</dbReference>
<evidence type="ECO:0000313" key="2">
    <source>
        <dbReference type="EMBL" id="KAH7367975.1"/>
    </source>
</evidence>
<keyword evidence="3" id="KW-1185">Reference proteome</keyword>
<dbReference type="InterPro" id="IPR013094">
    <property type="entry name" value="AB_hydrolase_3"/>
</dbReference>
<dbReference type="SUPFAM" id="SSF53474">
    <property type="entry name" value="alpha/beta-Hydrolases"/>
    <property type="match status" value="1"/>
</dbReference>
<dbReference type="InterPro" id="IPR050466">
    <property type="entry name" value="Carboxylest/Gibb_receptor"/>
</dbReference>
<gene>
    <name evidence="2" type="ORF">B0T11DRAFT_295700</name>
</gene>
<dbReference type="PANTHER" id="PTHR23024:SF166">
    <property type="entry name" value="ALPHA_BETA HYDROLASE FOLD-3 DOMAIN-CONTAINING PROTEIN-RELATED"/>
    <property type="match status" value="1"/>
</dbReference>
<evidence type="ECO:0000313" key="3">
    <source>
        <dbReference type="Proteomes" id="UP000813385"/>
    </source>
</evidence>
<evidence type="ECO:0000259" key="1">
    <source>
        <dbReference type="Pfam" id="PF07859"/>
    </source>
</evidence>
<proteinExistence type="predicted"/>
<feature type="domain" description="Alpha/beta hydrolase fold-3" evidence="1">
    <location>
        <begin position="77"/>
        <end position="294"/>
    </location>
</feature>
<dbReference type="PANTHER" id="PTHR23024">
    <property type="entry name" value="ARYLACETAMIDE DEACETYLASE"/>
    <property type="match status" value="1"/>
</dbReference>